<sequence>MTVTVPARAAVAAFVRERAAALDAGTTDVRVDLAEIGRSELLALALGETDISEFAVVIEEVAAESLAAGFSLWAQRMTLEYVWRAPEPVRRCYLDGLASGRTVGVTAMAAALKHLAGLGELPLRAEPGDDRAVSGSIAWASNVFEDALIVFPYRGADRSGRVAVVAAGADGVLVRPAPELLALNATGSTGLTFDRVEVPDDQLITTDLPRFGAAIRPIFLLLQTAFCSGVAGRSVAEAGARLTGLGDRFRGDHGELTARHRSVRQRLYAFAADPGRVAPAELIRVRLDASRVAVDATRLESTLRGGAGFARDCDTNRRFREAAFLPVQSPSEGQLRWELSQYD</sequence>
<accession>A0A7X6M2Z6</accession>
<comment type="caution">
    <text evidence="1">The sequence shown here is derived from an EMBL/GenBank/DDBJ whole genome shotgun (WGS) entry which is preliminary data.</text>
</comment>
<dbReference type="EMBL" id="JAAXPE010000043">
    <property type="protein sequence ID" value="NKY89291.1"/>
    <property type="molecule type" value="Genomic_DNA"/>
</dbReference>
<dbReference type="Proteomes" id="UP000523447">
    <property type="component" value="Unassembled WGS sequence"/>
</dbReference>
<dbReference type="SUPFAM" id="SSF47203">
    <property type="entry name" value="Acyl-CoA dehydrogenase C-terminal domain-like"/>
    <property type="match status" value="1"/>
</dbReference>
<gene>
    <name evidence="1" type="ORF">HGA07_27245</name>
</gene>
<dbReference type="InterPro" id="IPR046373">
    <property type="entry name" value="Acyl-CoA_Oxase/DH_mid-dom_sf"/>
</dbReference>
<reference evidence="1 2" key="1">
    <citation type="submission" date="2020-04" db="EMBL/GenBank/DDBJ databases">
        <title>MicrobeNet Type strains.</title>
        <authorList>
            <person name="Nicholson A.C."/>
        </authorList>
    </citation>
    <scope>NUCLEOTIDE SEQUENCE [LARGE SCALE GENOMIC DNA]</scope>
    <source>
        <strain evidence="1 2">DSM 44445</strain>
    </source>
</reference>
<keyword evidence="2" id="KW-1185">Reference proteome</keyword>
<evidence type="ECO:0000313" key="2">
    <source>
        <dbReference type="Proteomes" id="UP000523447"/>
    </source>
</evidence>
<dbReference type="Gene3D" id="2.40.110.10">
    <property type="entry name" value="Butyryl-CoA Dehydrogenase, subunit A, domain 2"/>
    <property type="match status" value="1"/>
</dbReference>
<organism evidence="1 2">
    <name type="scientific">Nocardia veterana</name>
    <dbReference type="NCBI Taxonomy" id="132249"/>
    <lineage>
        <taxon>Bacteria</taxon>
        <taxon>Bacillati</taxon>
        <taxon>Actinomycetota</taxon>
        <taxon>Actinomycetes</taxon>
        <taxon>Mycobacteriales</taxon>
        <taxon>Nocardiaceae</taxon>
        <taxon>Nocardia</taxon>
    </lineage>
</organism>
<dbReference type="RefSeq" id="WP_040718719.1">
    <property type="nucleotide sequence ID" value="NZ_CAWPHS010000038.1"/>
</dbReference>
<dbReference type="AlphaFoldDB" id="A0A7X6M2Z6"/>
<dbReference type="InterPro" id="IPR009100">
    <property type="entry name" value="AcylCoA_DH/oxidase_NM_dom_sf"/>
</dbReference>
<protein>
    <submittedName>
        <fullName evidence="1">Acyl-CoA/acyl-ACP dehydrogenase</fullName>
    </submittedName>
</protein>
<proteinExistence type="predicted"/>
<evidence type="ECO:0000313" key="1">
    <source>
        <dbReference type="EMBL" id="NKY89291.1"/>
    </source>
</evidence>
<dbReference type="SUPFAM" id="SSF56645">
    <property type="entry name" value="Acyl-CoA dehydrogenase NM domain-like"/>
    <property type="match status" value="1"/>
</dbReference>
<dbReference type="InterPro" id="IPR036250">
    <property type="entry name" value="AcylCo_DH-like_C"/>
</dbReference>
<dbReference type="GO" id="GO:0016627">
    <property type="term" value="F:oxidoreductase activity, acting on the CH-CH group of donors"/>
    <property type="evidence" value="ECO:0007669"/>
    <property type="project" value="InterPro"/>
</dbReference>
<name>A0A7X6M2Z6_9NOCA</name>